<organism evidence="1 2">
    <name type="scientific">Acaryochloris thomasi RCC1774</name>
    <dbReference type="NCBI Taxonomy" id="1764569"/>
    <lineage>
        <taxon>Bacteria</taxon>
        <taxon>Bacillati</taxon>
        <taxon>Cyanobacteriota</taxon>
        <taxon>Cyanophyceae</taxon>
        <taxon>Acaryochloridales</taxon>
        <taxon>Acaryochloridaceae</taxon>
        <taxon>Acaryochloris</taxon>
        <taxon>Acaryochloris thomasi</taxon>
    </lineage>
</organism>
<dbReference type="Pfam" id="PF01663">
    <property type="entry name" value="Phosphodiest"/>
    <property type="match status" value="1"/>
</dbReference>
<gene>
    <name evidence="1" type="ORF">C1752_02351</name>
</gene>
<name>A0A2W1JI63_9CYAN</name>
<keyword evidence="2" id="KW-1185">Reference proteome</keyword>
<dbReference type="Gene3D" id="3.40.720.10">
    <property type="entry name" value="Alkaline Phosphatase, subunit A"/>
    <property type="match status" value="2"/>
</dbReference>
<proteinExistence type="predicted"/>
<evidence type="ECO:0000313" key="2">
    <source>
        <dbReference type="Proteomes" id="UP000248857"/>
    </source>
</evidence>
<evidence type="ECO:0008006" key="3">
    <source>
        <dbReference type="Google" id="ProtNLM"/>
    </source>
</evidence>
<sequence length="571" mass="64110">MFGAVHSQDDWIIISPMNKKVVAIGLDAAPPKLLNEWMMQGLLPNLQSLRMGGAYAPLTNLDYFKAETPWTTFLTGCMPQKTGYWGPVKLQSGTYEIEEIGAYDFQPYAPFYALGDRYRVAAFDVPQSTLSDRVNGIQVLGWGAHSPQTPSYSKPEHLFAQIQNQHGEHPALHKDHGSWWDCAYINRLHQSLLEGLKRRVDICRSLLRQEEWDLFLTIFGETHSAGHDLWHLSQPQHPVYPYRAEGMPQGDPMLDVFQAADDALGKILAETTDDTSIVVFSGHGSGDNSTDVMSMLFLPEFLYRFNFAGAMMFVPDELSVDAPPLVASARDQGWSEDIWERRYVRNPVERLLRSHLPKKFHRYINRLFAGDGRLATSQQLKRQGQAYYWQPAMWFKPFWPQMRAFALPSFSEGYIRINLAGREPNGLVNPESYDQLCAELTEQLYLLVNPRTGKPVVDKVILTRAAADDRDDRLPDADLVVKWNDVAVDVVEHPQLGRIGPVPYRRTGSHRAQGFMIAKGPGIEPGSTLSAGHCVDLAPTILDLMGAPIPDHLDGKSLVKASRHAHAANAV</sequence>
<reference evidence="1 2" key="1">
    <citation type="journal article" date="2018" name="Sci. Rep.">
        <title>A novel species of the marine cyanobacterium Acaryochloris with a unique pigment content and lifestyle.</title>
        <authorList>
            <person name="Partensky F."/>
            <person name="Six C."/>
            <person name="Ratin M."/>
            <person name="Garczarek L."/>
            <person name="Vaulot D."/>
            <person name="Probert I."/>
            <person name="Calteau A."/>
            <person name="Gourvil P."/>
            <person name="Marie D."/>
            <person name="Grebert T."/>
            <person name="Bouchier C."/>
            <person name="Le Panse S."/>
            <person name="Gachenot M."/>
            <person name="Rodriguez F."/>
            <person name="Garrido J.L."/>
        </authorList>
    </citation>
    <scope>NUCLEOTIDE SEQUENCE [LARGE SCALE GENOMIC DNA]</scope>
    <source>
        <strain evidence="1 2">RCC1774</strain>
    </source>
</reference>
<evidence type="ECO:0000313" key="1">
    <source>
        <dbReference type="EMBL" id="PZD73168.1"/>
    </source>
</evidence>
<dbReference type="InterPro" id="IPR017850">
    <property type="entry name" value="Alkaline_phosphatase_core_sf"/>
</dbReference>
<dbReference type="InterPro" id="IPR002591">
    <property type="entry name" value="Phosphodiest/P_Trfase"/>
</dbReference>
<protein>
    <recommendedName>
        <fullName evidence="3">Nucleotide pyrophosphatase</fullName>
    </recommendedName>
</protein>
<dbReference type="Proteomes" id="UP000248857">
    <property type="component" value="Unassembled WGS sequence"/>
</dbReference>
<comment type="caution">
    <text evidence="1">The sequence shown here is derived from an EMBL/GenBank/DDBJ whole genome shotgun (WGS) entry which is preliminary data.</text>
</comment>
<accession>A0A2W1JI63</accession>
<dbReference type="AlphaFoldDB" id="A0A2W1JI63"/>
<dbReference type="EMBL" id="PQWO01000006">
    <property type="protein sequence ID" value="PZD73168.1"/>
    <property type="molecule type" value="Genomic_DNA"/>
</dbReference>
<dbReference type="SUPFAM" id="SSF53649">
    <property type="entry name" value="Alkaline phosphatase-like"/>
    <property type="match status" value="1"/>
</dbReference>